<dbReference type="Pfam" id="PF24758">
    <property type="entry name" value="LRR_At5g56370"/>
    <property type="match status" value="1"/>
</dbReference>
<organism evidence="2 3">
    <name type="scientific">Eragrostis curvula</name>
    <name type="common">weeping love grass</name>
    <dbReference type="NCBI Taxonomy" id="38414"/>
    <lineage>
        <taxon>Eukaryota</taxon>
        <taxon>Viridiplantae</taxon>
        <taxon>Streptophyta</taxon>
        <taxon>Embryophyta</taxon>
        <taxon>Tracheophyta</taxon>
        <taxon>Spermatophyta</taxon>
        <taxon>Magnoliopsida</taxon>
        <taxon>Liliopsida</taxon>
        <taxon>Poales</taxon>
        <taxon>Poaceae</taxon>
        <taxon>PACMAD clade</taxon>
        <taxon>Chloridoideae</taxon>
        <taxon>Eragrostideae</taxon>
        <taxon>Eragrostidinae</taxon>
        <taxon>Eragrostis</taxon>
    </lineage>
</organism>
<dbReference type="Pfam" id="PF12937">
    <property type="entry name" value="F-box-like"/>
    <property type="match status" value="1"/>
</dbReference>
<dbReference type="SUPFAM" id="SSF81383">
    <property type="entry name" value="F-box domain"/>
    <property type="match status" value="1"/>
</dbReference>
<dbReference type="InterPro" id="IPR036047">
    <property type="entry name" value="F-box-like_dom_sf"/>
</dbReference>
<proteinExistence type="predicted"/>
<protein>
    <recommendedName>
        <fullName evidence="1">F-box domain-containing protein</fullName>
    </recommendedName>
</protein>
<dbReference type="Pfam" id="PF08387">
    <property type="entry name" value="FBD"/>
    <property type="match status" value="1"/>
</dbReference>
<dbReference type="InterPro" id="IPR032675">
    <property type="entry name" value="LRR_dom_sf"/>
</dbReference>
<dbReference type="Gramene" id="TVU33350">
    <property type="protein sequence ID" value="TVU33350"/>
    <property type="gene ID" value="EJB05_25162"/>
</dbReference>
<accession>A0A5J9VEP4</accession>
<comment type="caution">
    <text evidence="2">The sequence shown here is derived from an EMBL/GenBank/DDBJ whole genome shotgun (WGS) entry which is preliminary data.</text>
</comment>
<dbReference type="PROSITE" id="PS50181">
    <property type="entry name" value="FBOX"/>
    <property type="match status" value="1"/>
</dbReference>
<dbReference type="SMART" id="SM00256">
    <property type="entry name" value="FBOX"/>
    <property type="match status" value="1"/>
</dbReference>
<dbReference type="PANTHER" id="PTHR32141:SF105">
    <property type="entry name" value="OS02G0178200 PROTEIN"/>
    <property type="match status" value="1"/>
</dbReference>
<dbReference type="AlphaFoldDB" id="A0A5J9VEP4"/>
<dbReference type="PANTHER" id="PTHR32141">
    <property type="match status" value="1"/>
</dbReference>
<dbReference type="Proteomes" id="UP000324897">
    <property type="component" value="Chromosome 1"/>
</dbReference>
<feature type="non-terminal residue" evidence="2">
    <location>
        <position position="1"/>
    </location>
</feature>
<dbReference type="EMBL" id="RWGY01000011">
    <property type="protein sequence ID" value="TVU33350.1"/>
    <property type="molecule type" value="Genomic_DNA"/>
</dbReference>
<dbReference type="CDD" id="cd22160">
    <property type="entry name" value="F-box_AtFBL13-like"/>
    <property type="match status" value="1"/>
</dbReference>
<name>A0A5J9VEP4_9POAL</name>
<gene>
    <name evidence="2" type="ORF">EJB05_25162</name>
</gene>
<dbReference type="InterPro" id="IPR001810">
    <property type="entry name" value="F-box_dom"/>
</dbReference>
<sequence>MFRPRAARFSTVTVEMRHGLGPEPLEGCTDTVLAFLYASLPAPPISATASLSCSAAAAAAGHGGVDRISALPDEVLLHVVVRLPAKDGARTAAVSKRWARLWRSAPLVLVDAHLLPAGSRRPPSRRGAASRAVRDAVSAALRAHPGPFPFVSLTYGFMEAVAADRALLARWFLLLATKGVEELVLVNRPSPIPGLRLPAALFSCPSLRSLLLGAWEFPDTTLLPRGASLPNLLEIILGCVTMNDRDLDFVLAASPVLEILAIVGSPGRLTARLASHSLRCAQFGMTELQEVSVMDAPCLERLIIWNPQSHIRHKRKTVTKIKIRHAPQLSTLGYLEPGEHVLEIGNTVIKAGTKASPNTVVPSVRMLAVHLQFGVSSEVKILSSFLRCFPNVETLCVESVPTCEPTANLSHQFWQETSPIECVQSHLKILSFREFSGEQRELDFLVFIAENAPVLQRMNLVLKYGGACATREEMGAKLRVLESAKWACGGHKMRILAHGVYGGFSLGSLKAGCNSTYNDPFICL</sequence>
<reference evidence="2 3" key="1">
    <citation type="journal article" date="2019" name="Sci. Rep.">
        <title>A high-quality genome of Eragrostis curvula grass provides insights into Poaceae evolution and supports new strategies to enhance forage quality.</title>
        <authorList>
            <person name="Carballo J."/>
            <person name="Santos B.A.C.M."/>
            <person name="Zappacosta D."/>
            <person name="Garbus I."/>
            <person name="Selva J.P."/>
            <person name="Gallo C.A."/>
            <person name="Diaz A."/>
            <person name="Albertini E."/>
            <person name="Caccamo M."/>
            <person name="Echenique V."/>
        </authorList>
    </citation>
    <scope>NUCLEOTIDE SEQUENCE [LARGE SCALE GENOMIC DNA]</scope>
    <source>
        <strain evidence="3">cv. Victoria</strain>
        <tissue evidence="2">Leaf</tissue>
    </source>
</reference>
<dbReference type="InterPro" id="IPR053781">
    <property type="entry name" value="F-box_AtFBL13-like"/>
</dbReference>
<dbReference type="Gene3D" id="3.80.10.10">
    <property type="entry name" value="Ribonuclease Inhibitor"/>
    <property type="match status" value="1"/>
</dbReference>
<evidence type="ECO:0000313" key="3">
    <source>
        <dbReference type="Proteomes" id="UP000324897"/>
    </source>
</evidence>
<evidence type="ECO:0000313" key="2">
    <source>
        <dbReference type="EMBL" id="TVU33350.1"/>
    </source>
</evidence>
<feature type="domain" description="F-box" evidence="1">
    <location>
        <begin position="65"/>
        <end position="101"/>
    </location>
</feature>
<evidence type="ECO:0000259" key="1">
    <source>
        <dbReference type="PROSITE" id="PS50181"/>
    </source>
</evidence>
<dbReference type="OrthoDB" id="612216at2759"/>
<dbReference type="InterPro" id="IPR006566">
    <property type="entry name" value="FBD"/>
</dbReference>
<dbReference type="InterPro" id="IPR055302">
    <property type="entry name" value="F-box_dom-containing"/>
</dbReference>
<dbReference type="SUPFAM" id="SSF52047">
    <property type="entry name" value="RNI-like"/>
    <property type="match status" value="1"/>
</dbReference>
<keyword evidence="3" id="KW-1185">Reference proteome</keyword>
<dbReference type="InterPro" id="IPR055411">
    <property type="entry name" value="LRR_FXL15/At3g58940/PEG3-like"/>
</dbReference>